<evidence type="ECO:0000256" key="4">
    <source>
        <dbReference type="ARBA" id="ARBA00023125"/>
    </source>
</evidence>
<keyword evidence="4 5" id="KW-0238">DNA-binding</keyword>
<gene>
    <name evidence="8" type="ORF">PENTCL1PPCAC_25387</name>
</gene>
<dbReference type="InterPro" id="IPR038441">
    <property type="entry name" value="THAP_Znf_sf"/>
</dbReference>
<reference evidence="8" key="1">
    <citation type="submission" date="2023-10" db="EMBL/GenBank/DDBJ databases">
        <title>Genome assembly of Pristionchus species.</title>
        <authorList>
            <person name="Yoshida K."/>
            <person name="Sommer R.J."/>
        </authorList>
    </citation>
    <scope>NUCLEOTIDE SEQUENCE</scope>
    <source>
        <strain evidence="8">RS0144</strain>
    </source>
</reference>
<dbReference type="PROSITE" id="PS50950">
    <property type="entry name" value="ZF_THAP"/>
    <property type="match status" value="1"/>
</dbReference>
<keyword evidence="2 5" id="KW-0863">Zinc-finger</keyword>
<accession>A0AAV5U970</accession>
<dbReference type="EMBL" id="BTSX01000006">
    <property type="protein sequence ID" value="GMT03213.1"/>
    <property type="molecule type" value="Genomic_DNA"/>
</dbReference>
<organism evidence="8 9">
    <name type="scientific">Pristionchus entomophagus</name>
    <dbReference type="NCBI Taxonomy" id="358040"/>
    <lineage>
        <taxon>Eukaryota</taxon>
        <taxon>Metazoa</taxon>
        <taxon>Ecdysozoa</taxon>
        <taxon>Nematoda</taxon>
        <taxon>Chromadorea</taxon>
        <taxon>Rhabditida</taxon>
        <taxon>Rhabditina</taxon>
        <taxon>Diplogasteromorpha</taxon>
        <taxon>Diplogasteroidea</taxon>
        <taxon>Neodiplogasteridae</taxon>
        <taxon>Pristionchus</taxon>
    </lineage>
</organism>
<evidence type="ECO:0000256" key="6">
    <source>
        <dbReference type="SAM" id="MobiDB-lite"/>
    </source>
</evidence>
<dbReference type="InterPro" id="IPR006612">
    <property type="entry name" value="THAP_Znf"/>
</dbReference>
<evidence type="ECO:0000313" key="9">
    <source>
        <dbReference type="Proteomes" id="UP001432027"/>
    </source>
</evidence>
<evidence type="ECO:0000256" key="5">
    <source>
        <dbReference type="PROSITE-ProRule" id="PRU00309"/>
    </source>
</evidence>
<evidence type="ECO:0000259" key="7">
    <source>
        <dbReference type="PROSITE" id="PS50950"/>
    </source>
</evidence>
<dbReference type="SUPFAM" id="SSF57716">
    <property type="entry name" value="Glucocorticoid receptor-like (DNA-binding domain)"/>
    <property type="match status" value="1"/>
</dbReference>
<dbReference type="GO" id="GO:0003677">
    <property type="term" value="F:DNA binding"/>
    <property type="evidence" value="ECO:0007669"/>
    <property type="project" value="UniProtKB-UniRule"/>
</dbReference>
<protein>
    <recommendedName>
        <fullName evidence="7">THAP-type domain-containing protein</fullName>
    </recommendedName>
</protein>
<feature type="non-terminal residue" evidence="8">
    <location>
        <position position="1"/>
    </location>
</feature>
<evidence type="ECO:0000256" key="2">
    <source>
        <dbReference type="ARBA" id="ARBA00022771"/>
    </source>
</evidence>
<dbReference type="Pfam" id="PF05485">
    <property type="entry name" value="THAP"/>
    <property type="match status" value="1"/>
</dbReference>
<dbReference type="PANTHER" id="PTHR31751:SF42">
    <property type="entry name" value="PROTEIN CBG10204"/>
    <property type="match status" value="1"/>
</dbReference>
<keyword evidence="1" id="KW-0479">Metal-binding</keyword>
<proteinExistence type="predicted"/>
<name>A0AAV5U970_9BILA</name>
<dbReference type="AlphaFoldDB" id="A0AAV5U970"/>
<evidence type="ECO:0000313" key="8">
    <source>
        <dbReference type="EMBL" id="GMT03213.1"/>
    </source>
</evidence>
<comment type="caution">
    <text evidence="8">The sequence shown here is derived from an EMBL/GenBank/DDBJ whole genome shotgun (WGS) entry which is preliminary data.</text>
</comment>
<sequence length="396" mass="45315">KEGTALSKRFPPPSKPAHQREWLLRLNRDEEETDRLLWEHQSAKEPRWCIQHFASPVDDLPIDHRAVPVRCLAMATVPLRTTRPADLVHPSDLGSRPTLLNSYALSPVGDRRERANRGEARLDAVVPPARLPTRSPSPGMNMDPHRRRCVVCQARGQQSEMHRFTDSVKKRKLWIAALGSTEERQKRLEETLRETRHPFLCAGHFAPSDYKHTHSAILLRPDALPKYELQIRTILLPGPSMGIPRRLMKAETDARSQEKRIDLYNPYVPAVQLKQMKEEEGDHTVRYHQSATAHAYPVQAYQEKRIKQEDHLLSSVSTSEMKMAKDELDCDDLLGVSEPQMKKIKQEDEGEIPLFSSSGVVKEEVDDDLSFPQEYPLFLEGGSIKSEIKEEIQDEI</sequence>
<feature type="region of interest" description="Disordered" evidence="6">
    <location>
        <begin position="1"/>
        <end position="21"/>
    </location>
</feature>
<evidence type="ECO:0000256" key="3">
    <source>
        <dbReference type="ARBA" id="ARBA00022833"/>
    </source>
</evidence>
<dbReference type="GO" id="GO:0008270">
    <property type="term" value="F:zinc ion binding"/>
    <property type="evidence" value="ECO:0007669"/>
    <property type="project" value="UniProtKB-KW"/>
</dbReference>
<keyword evidence="9" id="KW-1185">Reference proteome</keyword>
<feature type="domain" description="THAP-type" evidence="7">
    <location>
        <begin position="145"/>
        <end position="228"/>
    </location>
</feature>
<keyword evidence="3" id="KW-0862">Zinc</keyword>
<dbReference type="PANTHER" id="PTHR31751">
    <property type="entry name" value="SI:CH211-108C17.2-RELATED-RELATED"/>
    <property type="match status" value="1"/>
</dbReference>
<evidence type="ECO:0000256" key="1">
    <source>
        <dbReference type="ARBA" id="ARBA00022723"/>
    </source>
</evidence>
<dbReference type="Proteomes" id="UP001432027">
    <property type="component" value="Unassembled WGS sequence"/>
</dbReference>
<dbReference type="Gene3D" id="6.20.210.20">
    <property type="entry name" value="THAP domain"/>
    <property type="match status" value="1"/>
</dbReference>
<dbReference type="SMART" id="SM00980">
    <property type="entry name" value="THAP"/>
    <property type="match status" value="1"/>
</dbReference>